<dbReference type="Pfam" id="PF01161">
    <property type="entry name" value="PBP"/>
    <property type="match status" value="1"/>
</dbReference>
<dbReference type="AlphaFoldDB" id="A0A0R1VD98"/>
<dbReference type="InterPro" id="IPR008914">
    <property type="entry name" value="PEBP"/>
</dbReference>
<comment type="caution">
    <text evidence="1">The sequence shown here is derived from an EMBL/GenBank/DDBJ whole genome shotgun (WGS) entry which is preliminary data.</text>
</comment>
<dbReference type="InterPro" id="IPR036610">
    <property type="entry name" value="PEBP-like_sf"/>
</dbReference>
<accession>A0A0R1VD98</accession>
<dbReference type="SUPFAM" id="SSF49777">
    <property type="entry name" value="PEBP-like"/>
    <property type="match status" value="1"/>
</dbReference>
<dbReference type="PANTHER" id="PTHR30289:SF1">
    <property type="entry name" value="PEBP (PHOSPHATIDYLETHANOLAMINE-BINDING PROTEIN) FAMILY PROTEIN"/>
    <property type="match status" value="1"/>
</dbReference>
<reference evidence="1 2" key="1">
    <citation type="journal article" date="2015" name="Genome Announc.">
        <title>Expanding the biotechnology potential of lactobacilli through comparative genomics of 213 strains and associated genera.</title>
        <authorList>
            <person name="Sun Z."/>
            <person name="Harris H.M."/>
            <person name="McCann A."/>
            <person name="Guo C."/>
            <person name="Argimon S."/>
            <person name="Zhang W."/>
            <person name="Yang X."/>
            <person name="Jeffery I.B."/>
            <person name="Cooney J.C."/>
            <person name="Kagawa T.F."/>
            <person name="Liu W."/>
            <person name="Song Y."/>
            <person name="Salvetti E."/>
            <person name="Wrobel A."/>
            <person name="Rasinkangas P."/>
            <person name="Parkhill J."/>
            <person name="Rea M.C."/>
            <person name="O'Sullivan O."/>
            <person name="Ritari J."/>
            <person name="Douillard F.P."/>
            <person name="Paul Ross R."/>
            <person name="Yang R."/>
            <person name="Briner A.E."/>
            <person name="Felis G.E."/>
            <person name="de Vos W.M."/>
            <person name="Barrangou R."/>
            <person name="Klaenhammer T.R."/>
            <person name="Caufield P.W."/>
            <person name="Cui Y."/>
            <person name="Zhang H."/>
            <person name="O'Toole P.W."/>
        </authorList>
    </citation>
    <scope>NUCLEOTIDE SEQUENCE [LARGE SCALE GENOMIC DNA]</scope>
    <source>
        <strain evidence="1 2">DSM 16045</strain>
    </source>
</reference>
<name>A0A0R1VD98_9LACO</name>
<dbReference type="PANTHER" id="PTHR30289">
    <property type="entry name" value="UNCHARACTERIZED PROTEIN YBCL-RELATED"/>
    <property type="match status" value="1"/>
</dbReference>
<sequence length="174" mass="19009">MTKEATMKISVPLINGLLPDQYGKYAPTADLLADHPVHSFPIDITEAPAATKAYALVFIDYDSTPVCGFTWIHWLATNLPVTWTQIPDDASRKLTGQFVQGNNSNAGSLVNGDPQITTGYVGPQPPDQNHDYTLTVYALDQELPLSEGFWLNEFLKAAQGHILAKAKLTIPSRA</sequence>
<proteinExistence type="predicted"/>
<dbReference type="CDD" id="cd00865">
    <property type="entry name" value="PEBP_bact_arch"/>
    <property type="match status" value="1"/>
</dbReference>
<evidence type="ECO:0000313" key="2">
    <source>
        <dbReference type="Proteomes" id="UP000051739"/>
    </source>
</evidence>
<protein>
    <recommendedName>
        <fullName evidence="3">Phospholipid-binding protein</fullName>
    </recommendedName>
</protein>
<dbReference type="Proteomes" id="UP000051739">
    <property type="component" value="Unassembled WGS sequence"/>
</dbReference>
<dbReference type="PATRIC" id="fig|1423749.3.peg.922"/>
<gene>
    <name evidence="1" type="ORF">FC60_GL000913</name>
</gene>
<dbReference type="EMBL" id="AZFN01000022">
    <property type="protein sequence ID" value="KRM00963.1"/>
    <property type="molecule type" value="Genomic_DNA"/>
</dbReference>
<dbReference type="Gene3D" id="3.90.280.10">
    <property type="entry name" value="PEBP-like"/>
    <property type="match status" value="1"/>
</dbReference>
<organism evidence="1 2">
    <name type="scientific">Limosilactobacillus gastricus DSM 16045</name>
    <dbReference type="NCBI Taxonomy" id="1423749"/>
    <lineage>
        <taxon>Bacteria</taxon>
        <taxon>Bacillati</taxon>
        <taxon>Bacillota</taxon>
        <taxon>Bacilli</taxon>
        <taxon>Lactobacillales</taxon>
        <taxon>Lactobacillaceae</taxon>
        <taxon>Limosilactobacillus</taxon>
    </lineage>
</organism>
<evidence type="ECO:0000313" key="1">
    <source>
        <dbReference type="EMBL" id="KRM00963.1"/>
    </source>
</evidence>
<dbReference type="InterPro" id="IPR005247">
    <property type="entry name" value="YbhB_YbcL/LppC-like"/>
</dbReference>
<dbReference type="NCBIfam" id="TIGR00481">
    <property type="entry name" value="YbhB/YbcL family Raf kinase inhibitor-like protein"/>
    <property type="match status" value="1"/>
</dbReference>
<keyword evidence="2" id="KW-1185">Reference proteome</keyword>
<evidence type="ECO:0008006" key="3">
    <source>
        <dbReference type="Google" id="ProtNLM"/>
    </source>
</evidence>